<proteinExistence type="predicted"/>
<comment type="caution">
    <text evidence="2">The sequence shown here is derived from an EMBL/GenBank/DDBJ whole genome shotgun (WGS) entry which is preliminary data.</text>
</comment>
<dbReference type="InterPro" id="IPR017946">
    <property type="entry name" value="PLC-like_Pdiesterase_TIM-brl"/>
</dbReference>
<dbReference type="Gene3D" id="3.20.20.190">
    <property type="entry name" value="Phosphatidylinositol (PI) phosphodiesterase"/>
    <property type="match status" value="1"/>
</dbReference>
<reference evidence="2 3" key="1">
    <citation type="submission" date="2020-08" db="EMBL/GenBank/DDBJ databases">
        <title>Genomic Encyclopedia of Type Strains, Phase IV (KMG-V): Genome sequencing to study the core and pangenomes of soil and plant-associated prokaryotes.</title>
        <authorList>
            <person name="Whitman W."/>
        </authorList>
    </citation>
    <scope>NUCLEOTIDE SEQUENCE [LARGE SCALE GENOMIC DNA]</scope>
    <source>
        <strain evidence="2 3">SEMIA 4060</strain>
    </source>
</reference>
<evidence type="ECO:0000259" key="1">
    <source>
        <dbReference type="PROSITE" id="PS51704"/>
    </source>
</evidence>
<dbReference type="InterPro" id="IPR030395">
    <property type="entry name" value="GP_PDE_dom"/>
</dbReference>
<dbReference type="GO" id="GO:0008889">
    <property type="term" value="F:glycerophosphodiester phosphodiesterase activity"/>
    <property type="evidence" value="ECO:0007669"/>
    <property type="project" value="UniProtKB-EC"/>
</dbReference>
<dbReference type="Pfam" id="PF03009">
    <property type="entry name" value="GDPD"/>
    <property type="match status" value="1"/>
</dbReference>
<sequence>MTKIIGHRGARNIWPENSLTGFRNVLDLDVDAIEFDVHLTDVGELVVIHDASLDRTTDRIGPVRDLTIDMRLETHLQGTLEVLPTLSDVLAVFESAARKCLHIEIKSDAAGRPYPGIVEKVVAEIEWFGMADRCHLTSFDLTVIEECRRVAPHIDRLVSANAASIEREGGLSAFLTNAVRLVEIVAIHHELLQKEWVQITQMLAPEQLCVWTLNDEALIRSWLERGIGYLTSDQPDLALSLRSGIGALPASRGNRPRA</sequence>
<evidence type="ECO:0000313" key="3">
    <source>
        <dbReference type="Proteomes" id="UP000565576"/>
    </source>
</evidence>
<dbReference type="EC" id="3.1.4.46" evidence="2"/>
<dbReference type="RefSeq" id="WP_184711406.1">
    <property type="nucleotide sequence ID" value="NZ_JACHBG010000043.1"/>
</dbReference>
<dbReference type="AlphaFoldDB" id="A0A7X0MHU4"/>
<name>A0A7X0MHU4_9HYPH</name>
<accession>A0A7X0MHU4</accession>
<keyword evidence="2" id="KW-0378">Hydrolase</keyword>
<dbReference type="GO" id="GO:0006629">
    <property type="term" value="P:lipid metabolic process"/>
    <property type="evidence" value="ECO:0007669"/>
    <property type="project" value="InterPro"/>
</dbReference>
<dbReference type="SUPFAM" id="SSF51695">
    <property type="entry name" value="PLC-like phosphodiesterases"/>
    <property type="match status" value="1"/>
</dbReference>
<organism evidence="2 3">
    <name type="scientific">Rhizobium lusitanum</name>
    <dbReference type="NCBI Taxonomy" id="293958"/>
    <lineage>
        <taxon>Bacteria</taxon>
        <taxon>Pseudomonadati</taxon>
        <taxon>Pseudomonadota</taxon>
        <taxon>Alphaproteobacteria</taxon>
        <taxon>Hyphomicrobiales</taxon>
        <taxon>Rhizobiaceae</taxon>
        <taxon>Rhizobium/Agrobacterium group</taxon>
        <taxon>Rhizobium</taxon>
    </lineage>
</organism>
<dbReference type="PANTHER" id="PTHR46211:SF14">
    <property type="entry name" value="GLYCEROPHOSPHODIESTER PHOSPHODIESTERASE"/>
    <property type="match status" value="1"/>
</dbReference>
<dbReference type="EMBL" id="JACHBG010000043">
    <property type="protein sequence ID" value="MBB6489503.1"/>
    <property type="molecule type" value="Genomic_DNA"/>
</dbReference>
<feature type="domain" description="GP-PDE" evidence="1">
    <location>
        <begin position="2"/>
        <end position="242"/>
    </location>
</feature>
<protein>
    <submittedName>
        <fullName evidence="2">Glycerophosphoryl diester phosphodiesterase</fullName>
        <ecNumber evidence="2">3.1.4.46</ecNumber>
    </submittedName>
</protein>
<evidence type="ECO:0000313" key="2">
    <source>
        <dbReference type="EMBL" id="MBB6489503.1"/>
    </source>
</evidence>
<dbReference type="PANTHER" id="PTHR46211">
    <property type="entry name" value="GLYCEROPHOSPHORYL DIESTER PHOSPHODIESTERASE"/>
    <property type="match status" value="1"/>
</dbReference>
<dbReference type="Proteomes" id="UP000565576">
    <property type="component" value="Unassembled WGS sequence"/>
</dbReference>
<gene>
    <name evidence="2" type="ORF">GGD46_006832</name>
</gene>
<dbReference type="PROSITE" id="PS51704">
    <property type="entry name" value="GP_PDE"/>
    <property type="match status" value="1"/>
</dbReference>
<dbReference type="CDD" id="cd08565">
    <property type="entry name" value="GDPD_pAtGDE_like"/>
    <property type="match status" value="1"/>
</dbReference>